<name>A0A3D9L5S2_MARFU</name>
<keyword evidence="1" id="KW-1133">Transmembrane helix</keyword>
<feature type="transmembrane region" description="Helical" evidence="1">
    <location>
        <begin position="98"/>
        <end position="115"/>
    </location>
</feature>
<sequence>MKIIFEWLLSILAAFLLLQTLFFKFSASDESVYIFTRIGLEPYGRIGSGVLELIAGVMLLSNKYRVYGALLGMLVISGALFFHLTSLGIEVRGDDGRLFYYAVTVFISCALLLFIRKKEIPLLGSKIQKS</sequence>
<keyword evidence="1" id="KW-0472">Membrane</keyword>
<protein>
    <recommendedName>
        <fullName evidence="4">DoxX-like protein</fullName>
    </recommendedName>
</protein>
<dbReference type="AlphaFoldDB" id="A0A3D9L5S2"/>
<evidence type="ECO:0008006" key="4">
    <source>
        <dbReference type="Google" id="ProtNLM"/>
    </source>
</evidence>
<dbReference type="RefSeq" id="WP_115867341.1">
    <property type="nucleotide sequence ID" value="NZ_QREG01000004.1"/>
</dbReference>
<feature type="transmembrane region" description="Helical" evidence="1">
    <location>
        <begin position="43"/>
        <end position="60"/>
    </location>
</feature>
<accession>A0A3D9L5S2</accession>
<evidence type="ECO:0000313" key="3">
    <source>
        <dbReference type="Proteomes" id="UP000256779"/>
    </source>
</evidence>
<keyword evidence="3" id="KW-1185">Reference proteome</keyword>
<comment type="caution">
    <text evidence="2">The sequence shown here is derived from an EMBL/GenBank/DDBJ whole genome shotgun (WGS) entry which is preliminary data.</text>
</comment>
<evidence type="ECO:0000256" key="1">
    <source>
        <dbReference type="SAM" id="Phobius"/>
    </source>
</evidence>
<proteinExistence type="predicted"/>
<keyword evidence="1" id="KW-0812">Transmembrane</keyword>
<dbReference type="Proteomes" id="UP000256779">
    <property type="component" value="Unassembled WGS sequence"/>
</dbReference>
<organism evidence="2 3">
    <name type="scientific">Marinoscillum furvescens DSM 4134</name>
    <dbReference type="NCBI Taxonomy" id="1122208"/>
    <lineage>
        <taxon>Bacteria</taxon>
        <taxon>Pseudomonadati</taxon>
        <taxon>Bacteroidota</taxon>
        <taxon>Cytophagia</taxon>
        <taxon>Cytophagales</taxon>
        <taxon>Reichenbachiellaceae</taxon>
        <taxon>Marinoscillum</taxon>
    </lineage>
</organism>
<gene>
    <name evidence="2" type="ORF">C7460_104289</name>
</gene>
<dbReference type="EMBL" id="QREG01000004">
    <property type="protein sequence ID" value="REE01269.1"/>
    <property type="molecule type" value="Genomic_DNA"/>
</dbReference>
<dbReference type="OrthoDB" id="8161897at2"/>
<reference evidence="2 3" key="1">
    <citation type="submission" date="2018-07" db="EMBL/GenBank/DDBJ databases">
        <title>Genomic Encyclopedia of Type Strains, Phase IV (KMG-IV): sequencing the most valuable type-strain genomes for metagenomic binning, comparative biology and taxonomic classification.</title>
        <authorList>
            <person name="Goeker M."/>
        </authorList>
    </citation>
    <scope>NUCLEOTIDE SEQUENCE [LARGE SCALE GENOMIC DNA]</scope>
    <source>
        <strain evidence="2 3">DSM 4134</strain>
    </source>
</reference>
<feature type="transmembrane region" description="Helical" evidence="1">
    <location>
        <begin position="67"/>
        <end position="86"/>
    </location>
</feature>
<evidence type="ECO:0000313" key="2">
    <source>
        <dbReference type="EMBL" id="REE01269.1"/>
    </source>
</evidence>